<dbReference type="InterPro" id="IPR011042">
    <property type="entry name" value="6-blade_b-propeller_TolB-like"/>
</dbReference>
<dbReference type="Pfam" id="PF20067">
    <property type="entry name" value="SSL_N"/>
    <property type="match status" value="1"/>
</dbReference>
<dbReference type="PANTHER" id="PTHR24104:SF25">
    <property type="entry name" value="PROTEIN LIN-41"/>
    <property type="match status" value="1"/>
</dbReference>
<dbReference type="InterPro" id="IPR001258">
    <property type="entry name" value="NHL_repeat"/>
</dbReference>
<evidence type="ECO:0000313" key="3">
    <source>
        <dbReference type="EMBL" id="CBH74866.1"/>
    </source>
</evidence>
<accession>E6PEI1</accession>
<name>E6PEI1_9ZZZZ</name>
<dbReference type="PROSITE" id="PS51125">
    <property type="entry name" value="NHL"/>
    <property type="match status" value="1"/>
</dbReference>
<evidence type="ECO:0008006" key="4">
    <source>
        <dbReference type="Google" id="ProtNLM"/>
    </source>
</evidence>
<dbReference type="EMBL" id="CABL01000005">
    <property type="protein sequence ID" value="CBH74866.1"/>
    <property type="molecule type" value="Genomic_DNA"/>
</dbReference>
<dbReference type="PANTHER" id="PTHR24104">
    <property type="entry name" value="E3 UBIQUITIN-PROTEIN LIGASE NHLRC1-RELATED"/>
    <property type="match status" value="1"/>
</dbReference>
<sequence>MQRSSLLFTLALYGAIALLGDCAGHATGGGLTPPTSAPSGPTPLLLTRAGGPFALPTAGGYSGSMQLPANNAPSGTTMTLDASTTAPVGAPTPQALRRAHGPRSPQAVALPTVLFVLTIQVSQNVTFQSAPSFSFQLPAGISTVNESFFVALFDGESAQAPLLTTIGPASISGSTLNFSGNATPLTLDAGTTYLAELYEVATGATATPSPLPSSAPTIAPTATPTIAPTATPTTTPTAAPAASPAAGTLYELSYGSSYTFGAFAPGANGNVAPLASYYSAAIQAPTGIAVDATGRAYVVAYGPAGTEIYSYAYGASGNATPSTTLTTDASGWGLAIDPATDDLVATDANNNIVEYFAPAANGSASPLKTISGANTGFNLPYQVAFDGSENIYVVNGNGFGSVVEFAAGASGNATPIATIAGSATGLDGPEAIAVDSTGRVYVGNSANDTITVYAPGANGNVAPSAVIQGGTYDFLIDQAIIAVDASNDLYVFGRSNEIEVFAPVTGSPQAPIRTITGSSTGIAAAEGVAIVP</sequence>
<comment type="caution">
    <text evidence="3">The sequence shown here is derived from an EMBL/GenBank/DDBJ whole genome shotgun (WGS) entry which is preliminary data.</text>
</comment>
<dbReference type="Gene3D" id="2.120.10.30">
    <property type="entry name" value="TolB, C-terminal domain"/>
    <property type="match status" value="1"/>
</dbReference>
<gene>
    <name evidence="3" type="ORF">CARN1_0041</name>
</gene>
<keyword evidence="1" id="KW-0677">Repeat</keyword>
<dbReference type="InterPro" id="IPR050952">
    <property type="entry name" value="TRIM-NHL_E3_ligases"/>
</dbReference>
<dbReference type="SUPFAM" id="SSF63829">
    <property type="entry name" value="Calcium-dependent phosphotriesterase"/>
    <property type="match status" value="1"/>
</dbReference>
<evidence type="ECO:0000256" key="1">
    <source>
        <dbReference type="ARBA" id="ARBA00022737"/>
    </source>
</evidence>
<feature type="region of interest" description="Disordered" evidence="2">
    <location>
        <begin position="205"/>
        <end position="242"/>
    </location>
</feature>
<evidence type="ECO:0000256" key="2">
    <source>
        <dbReference type="SAM" id="MobiDB-lite"/>
    </source>
</evidence>
<dbReference type="GO" id="GO:0008270">
    <property type="term" value="F:zinc ion binding"/>
    <property type="evidence" value="ECO:0007669"/>
    <property type="project" value="UniProtKB-KW"/>
</dbReference>
<protein>
    <recommendedName>
        <fullName evidence="4">NHL repeat containing protein</fullName>
    </recommendedName>
</protein>
<organism evidence="3">
    <name type="scientific">mine drainage metagenome</name>
    <dbReference type="NCBI Taxonomy" id="410659"/>
    <lineage>
        <taxon>unclassified sequences</taxon>
        <taxon>metagenomes</taxon>
        <taxon>ecological metagenomes</taxon>
    </lineage>
</organism>
<dbReference type="AlphaFoldDB" id="E6PEI1"/>
<reference evidence="3" key="1">
    <citation type="submission" date="2009-10" db="EMBL/GenBank/DDBJ databases">
        <title>Diversity of trophic interactions inside an arsenic-rich microbial ecosystem.</title>
        <authorList>
            <person name="Bertin P.N."/>
            <person name="Heinrich-Salmeron A."/>
            <person name="Pelletier E."/>
            <person name="Goulhen-Chollet F."/>
            <person name="Arsene-Ploetze F."/>
            <person name="Gallien S."/>
            <person name="Calteau A."/>
            <person name="Vallenet D."/>
            <person name="Casiot C."/>
            <person name="Chane-Woon-Ming B."/>
            <person name="Giloteaux L."/>
            <person name="Barakat M."/>
            <person name="Bonnefoy V."/>
            <person name="Bruneel O."/>
            <person name="Chandler M."/>
            <person name="Cleiss J."/>
            <person name="Duran R."/>
            <person name="Elbaz-Poulichet F."/>
            <person name="Fonknechten N."/>
            <person name="Lauga B."/>
            <person name="Mornico D."/>
            <person name="Ortet P."/>
            <person name="Schaeffer C."/>
            <person name="Siguier P."/>
            <person name="Alexander Thil Smith A."/>
            <person name="Van Dorsselaer A."/>
            <person name="Weissenbach J."/>
            <person name="Medigue C."/>
            <person name="Le Paslier D."/>
        </authorList>
    </citation>
    <scope>NUCLEOTIDE SEQUENCE</scope>
</reference>
<proteinExistence type="predicted"/>